<protein>
    <recommendedName>
        <fullName evidence="5">Ig-like domain-containing protein</fullName>
    </recommendedName>
</protein>
<gene>
    <name evidence="6" type="primary">CHIR6B1</name>
</gene>
<name>A0A8V0XPX2_CHICK</name>
<dbReference type="Pfam" id="PF00047">
    <property type="entry name" value="ig"/>
    <property type="match status" value="1"/>
</dbReference>
<dbReference type="InterPro" id="IPR050412">
    <property type="entry name" value="Ig-like_Receptors_ImmuneReg"/>
</dbReference>
<reference evidence="6" key="2">
    <citation type="submission" date="2025-08" db="UniProtKB">
        <authorList>
            <consortium name="Ensembl"/>
        </authorList>
    </citation>
    <scope>IDENTIFICATION</scope>
    <source>
        <strain evidence="6">broiler</strain>
    </source>
</reference>
<feature type="domain" description="Ig-like" evidence="5">
    <location>
        <begin position="57"/>
        <end position="142"/>
    </location>
</feature>
<accession>A0A8V0XPX2</accession>
<dbReference type="FunFam" id="2.60.40.10:FF:000049">
    <property type="entry name" value="Leukocyte immunoglobulin-like receptor subfamily B member 1"/>
    <property type="match status" value="2"/>
</dbReference>
<dbReference type="Gene3D" id="2.60.40.10">
    <property type="entry name" value="Immunoglobulins"/>
    <property type="match status" value="2"/>
</dbReference>
<evidence type="ECO:0000256" key="2">
    <source>
        <dbReference type="ARBA" id="ARBA00023157"/>
    </source>
</evidence>
<proteinExistence type="predicted"/>
<dbReference type="InterPro" id="IPR003598">
    <property type="entry name" value="Ig_sub2"/>
</dbReference>
<evidence type="ECO:0000256" key="4">
    <source>
        <dbReference type="SAM" id="Phobius"/>
    </source>
</evidence>
<sequence length="388" mass="42250">MSLLVPWKLKAALRPLPFSAAVSLSPSCSCLMAPMVVNLILGWWLVAVSRAQKLPRPSLSLHPSQGASLGDNVTLRCHLPQPAAWVRLYRYQNPTYIEQKDNVQDMAEFSLTSIKQEDAVIYQCQYQGLAPAGTSQKSDPMELLVTDHRYPPPGISLSPKEHVEMGSNITIQCWNKDYGASFLLHKGGHSAPIQLQEPDYWGTATFTLFGVTPADSGTYRCSYRIGGCCLLFSPLGDNVTLEVIPRPAPPGVNGGPSRNLVAAVAGGCAAAIVIITVSFLLVALRRQMQRAERPGATPRSPEAVQFQVSPGDSEGLTYAQLQAVTPSTHPPDSSTTPEPPIIYAELQGLIAWVVHAALVLTMSLLFEPFSCNWRRWRTTVGFLSMAVR</sequence>
<dbReference type="SUPFAM" id="SSF48726">
    <property type="entry name" value="Immunoglobulin"/>
    <property type="match status" value="2"/>
</dbReference>
<reference evidence="6" key="1">
    <citation type="submission" date="2020-11" db="EMBL/GenBank/DDBJ databases">
        <title>Gallus gallus (Chicken) genome, bGalGal1, GRCg7b, maternal haplotype autosomes + Z &amp; W.</title>
        <authorList>
            <person name="Warren W."/>
            <person name="Formenti G."/>
            <person name="Fedrigo O."/>
            <person name="Haase B."/>
            <person name="Mountcastle J."/>
            <person name="Balacco J."/>
            <person name="Tracey A."/>
            <person name="Schneider V."/>
            <person name="Okimoto R."/>
            <person name="Cheng H."/>
            <person name="Hawken R."/>
            <person name="Howe K."/>
            <person name="Jarvis E.D."/>
        </authorList>
    </citation>
    <scope>NUCLEOTIDE SEQUENCE [LARGE SCALE GENOMIC DNA]</scope>
    <source>
        <strain evidence="6">Broiler</strain>
    </source>
</reference>
<dbReference type="Ensembl" id="ENSGALT00010013386.1">
    <property type="protein sequence ID" value="ENSGALP00010007935.1"/>
    <property type="gene ID" value="ENSGALG00010005593.1"/>
</dbReference>
<dbReference type="InterPro" id="IPR013783">
    <property type="entry name" value="Ig-like_fold"/>
</dbReference>
<organism evidence="6 7">
    <name type="scientific">Gallus gallus</name>
    <name type="common">Chicken</name>
    <dbReference type="NCBI Taxonomy" id="9031"/>
    <lineage>
        <taxon>Eukaryota</taxon>
        <taxon>Metazoa</taxon>
        <taxon>Chordata</taxon>
        <taxon>Craniata</taxon>
        <taxon>Vertebrata</taxon>
        <taxon>Euteleostomi</taxon>
        <taxon>Archelosauria</taxon>
        <taxon>Archosauria</taxon>
        <taxon>Dinosauria</taxon>
        <taxon>Saurischia</taxon>
        <taxon>Theropoda</taxon>
        <taxon>Coelurosauria</taxon>
        <taxon>Aves</taxon>
        <taxon>Neognathae</taxon>
        <taxon>Galloanserae</taxon>
        <taxon>Galliformes</taxon>
        <taxon>Phasianidae</taxon>
        <taxon>Phasianinae</taxon>
        <taxon>Gallus</taxon>
    </lineage>
</organism>
<dbReference type="PANTHER" id="PTHR11738">
    <property type="entry name" value="MHC CLASS I NK CELL RECEPTOR"/>
    <property type="match status" value="1"/>
</dbReference>
<dbReference type="Pfam" id="PF13895">
    <property type="entry name" value="Ig_2"/>
    <property type="match status" value="1"/>
</dbReference>
<keyword evidence="1" id="KW-0732">Signal</keyword>
<dbReference type="SMART" id="SM00408">
    <property type="entry name" value="IGc2"/>
    <property type="match status" value="2"/>
</dbReference>
<keyword evidence="3" id="KW-0393">Immunoglobulin domain</keyword>
<dbReference type="GlyGen" id="A0A8V0XPX2">
    <property type="glycosylation" value="1 site"/>
</dbReference>
<evidence type="ECO:0000313" key="6">
    <source>
        <dbReference type="Ensembl" id="ENSGALP00010007935.1"/>
    </source>
</evidence>
<dbReference type="InterPro" id="IPR007110">
    <property type="entry name" value="Ig-like_dom"/>
</dbReference>
<keyword evidence="7" id="KW-1185">Reference proteome</keyword>
<reference evidence="6" key="3">
    <citation type="submission" date="2025-09" db="UniProtKB">
        <authorList>
            <consortium name="Ensembl"/>
        </authorList>
    </citation>
    <scope>IDENTIFICATION</scope>
    <source>
        <strain evidence="6">broiler</strain>
    </source>
</reference>
<dbReference type="PANTHER" id="PTHR11738:SF186">
    <property type="entry name" value="OSTEOCLAST-ASSOCIATED IMMUNOGLOBULIN-LIKE RECEPTOR"/>
    <property type="match status" value="1"/>
</dbReference>
<dbReference type="InterPro" id="IPR036179">
    <property type="entry name" value="Ig-like_dom_sf"/>
</dbReference>
<evidence type="ECO:0000256" key="1">
    <source>
        <dbReference type="ARBA" id="ARBA00022729"/>
    </source>
</evidence>
<keyword evidence="4" id="KW-0472">Membrane</keyword>
<dbReference type="PROSITE" id="PS50835">
    <property type="entry name" value="IG_LIKE"/>
    <property type="match status" value="1"/>
</dbReference>
<dbReference type="OrthoDB" id="9544052at2759"/>
<dbReference type="InterPro" id="IPR013151">
    <property type="entry name" value="Immunoglobulin_dom"/>
</dbReference>
<feature type="transmembrane region" description="Helical" evidence="4">
    <location>
        <begin position="260"/>
        <end position="284"/>
    </location>
</feature>
<keyword evidence="4" id="KW-1133">Transmembrane helix</keyword>
<keyword evidence="2" id="KW-1015">Disulfide bond</keyword>
<dbReference type="Proteomes" id="UP000000539">
    <property type="component" value="Chromosome 31"/>
</dbReference>
<dbReference type="GO" id="GO:0002764">
    <property type="term" value="P:immune response-regulating signaling pathway"/>
    <property type="evidence" value="ECO:0000318"/>
    <property type="project" value="GO_Central"/>
</dbReference>
<dbReference type="AlphaFoldDB" id="A0A8V0XPX2"/>
<evidence type="ECO:0000313" key="7">
    <source>
        <dbReference type="Proteomes" id="UP000000539"/>
    </source>
</evidence>
<keyword evidence="4" id="KW-0812">Transmembrane</keyword>
<evidence type="ECO:0000256" key="3">
    <source>
        <dbReference type="ARBA" id="ARBA00023319"/>
    </source>
</evidence>
<dbReference type="InterPro" id="IPR003599">
    <property type="entry name" value="Ig_sub"/>
</dbReference>
<dbReference type="SMART" id="SM00409">
    <property type="entry name" value="IG"/>
    <property type="match status" value="2"/>
</dbReference>
<dbReference type="GeneTree" id="ENSGT01100000263478"/>
<evidence type="ECO:0000259" key="5">
    <source>
        <dbReference type="PROSITE" id="PS50835"/>
    </source>
</evidence>